<reference evidence="1" key="1">
    <citation type="journal article" date="2020" name="Phytopathology">
        <title>Genome Sequence Resources of Colletotrichum truncatum, C. plurivorum, C. musicola, and C. sojae: Four Species Pathogenic to Soybean (Glycine max).</title>
        <authorList>
            <person name="Rogerio F."/>
            <person name="Boufleur T.R."/>
            <person name="Ciampi-Guillardi M."/>
            <person name="Sukno S.A."/>
            <person name="Thon M.R."/>
            <person name="Massola Junior N.S."/>
            <person name="Baroncelli R."/>
        </authorList>
    </citation>
    <scope>NUCLEOTIDE SEQUENCE</scope>
    <source>
        <strain evidence="1">LFN0074</strain>
    </source>
</reference>
<evidence type="ECO:0000313" key="2">
    <source>
        <dbReference type="Proteomes" id="UP000639643"/>
    </source>
</evidence>
<sequence length="165" mass="17979">MERRGHAVEKTEIGATRLARLSQRLSQSLSHLSGFIAFASPGIGLREMREGTRRTNHGTPWILIPERVSLVQTPKELGLPGPPPMTIAGNHGRDGVGDWFHDPGLLIGPLPAFHLAHSWVYAAQQDSSVWCVADPTSFRAPLDVCVAARFLGAETPRNASEINMI</sequence>
<comment type="caution">
    <text evidence="1">The sequence shown here is derived from an EMBL/GenBank/DDBJ whole genome shotgun (WGS) entry which is preliminary data.</text>
</comment>
<dbReference type="Proteomes" id="UP000639643">
    <property type="component" value="Unassembled WGS sequence"/>
</dbReference>
<accession>A0A8H6NMW4</accession>
<name>A0A8H6NMW4_9PEZI</name>
<protein>
    <submittedName>
        <fullName evidence="1">Uncharacterized protein</fullName>
    </submittedName>
</protein>
<keyword evidence="2" id="KW-1185">Reference proteome</keyword>
<proteinExistence type="predicted"/>
<evidence type="ECO:0000313" key="1">
    <source>
        <dbReference type="EMBL" id="KAF6839492.1"/>
    </source>
</evidence>
<organism evidence="1 2">
    <name type="scientific">Colletotrichum musicola</name>
    <dbReference type="NCBI Taxonomy" id="2175873"/>
    <lineage>
        <taxon>Eukaryota</taxon>
        <taxon>Fungi</taxon>
        <taxon>Dikarya</taxon>
        <taxon>Ascomycota</taxon>
        <taxon>Pezizomycotina</taxon>
        <taxon>Sordariomycetes</taxon>
        <taxon>Hypocreomycetidae</taxon>
        <taxon>Glomerellales</taxon>
        <taxon>Glomerellaceae</taxon>
        <taxon>Colletotrichum</taxon>
        <taxon>Colletotrichum orchidearum species complex</taxon>
    </lineage>
</organism>
<gene>
    <name evidence="1" type="ORF">CMUS01_04250</name>
</gene>
<dbReference type="AlphaFoldDB" id="A0A8H6NMW4"/>
<dbReference type="EMBL" id="WIGM01000113">
    <property type="protein sequence ID" value="KAF6839492.1"/>
    <property type="molecule type" value="Genomic_DNA"/>
</dbReference>